<dbReference type="InterPro" id="IPR006680">
    <property type="entry name" value="Amidohydro-rel"/>
</dbReference>
<reference evidence="3 4" key="1">
    <citation type="submission" date="2019-03" db="EMBL/GenBank/DDBJ databases">
        <title>Genomic Encyclopedia of Type Strains, Phase IV (KMG-IV): sequencing the most valuable type-strain genomes for metagenomic binning, comparative biology and taxonomic classification.</title>
        <authorList>
            <person name="Goeker M."/>
        </authorList>
    </citation>
    <scope>NUCLEOTIDE SEQUENCE [LARGE SCALE GENOMIC DNA]</scope>
    <source>
        <strain evidence="3 4">DSM 25059</strain>
    </source>
</reference>
<gene>
    <name evidence="3" type="ORF">EV664_11436</name>
</gene>
<dbReference type="PANTHER" id="PTHR43569">
    <property type="entry name" value="AMIDOHYDROLASE"/>
    <property type="match status" value="1"/>
</dbReference>
<evidence type="ECO:0000313" key="3">
    <source>
        <dbReference type="EMBL" id="TDN79000.1"/>
    </source>
</evidence>
<dbReference type="EMBL" id="SNWD01000014">
    <property type="protein sequence ID" value="TDN79000.1"/>
    <property type="molecule type" value="Genomic_DNA"/>
</dbReference>
<organism evidence="3 4">
    <name type="scientific">Stakelama pacifica</name>
    <dbReference type="NCBI Taxonomy" id="517720"/>
    <lineage>
        <taxon>Bacteria</taxon>
        <taxon>Pseudomonadati</taxon>
        <taxon>Pseudomonadota</taxon>
        <taxon>Alphaproteobacteria</taxon>
        <taxon>Sphingomonadales</taxon>
        <taxon>Sphingomonadaceae</taxon>
        <taxon>Stakelama</taxon>
    </lineage>
</organism>
<dbReference type="GO" id="GO:0016787">
    <property type="term" value="F:hydrolase activity"/>
    <property type="evidence" value="ECO:0007669"/>
    <property type="project" value="InterPro"/>
</dbReference>
<dbReference type="RefSeq" id="WP_133496725.1">
    <property type="nucleotide sequence ID" value="NZ_BMLU01000013.1"/>
</dbReference>
<dbReference type="OrthoDB" id="9787654at2"/>
<dbReference type="PANTHER" id="PTHR43569:SF2">
    <property type="entry name" value="AMIDOHYDROLASE-RELATED DOMAIN-CONTAINING PROTEIN"/>
    <property type="match status" value="1"/>
</dbReference>
<evidence type="ECO:0000256" key="1">
    <source>
        <dbReference type="ARBA" id="ARBA00038310"/>
    </source>
</evidence>
<accession>A0A4R6FE78</accession>
<dbReference type="InterPro" id="IPR032466">
    <property type="entry name" value="Metal_Hydrolase"/>
</dbReference>
<feature type="domain" description="Amidohydrolase-related" evidence="2">
    <location>
        <begin position="4"/>
        <end position="273"/>
    </location>
</feature>
<comment type="similarity">
    <text evidence="1">Belongs to the metallo-dependent hydrolases superfamily.</text>
</comment>
<evidence type="ECO:0000313" key="4">
    <source>
        <dbReference type="Proteomes" id="UP000295493"/>
    </source>
</evidence>
<evidence type="ECO:0000259" key="2">
    <source>
        <dbReference type="Pfam" id="PF04909"/>
    </source>
</evidence>
<dbReference type="Pfam" id="PF04909">
    <property type="entry name" value="Amidohydro_2"/>
    <property type="match status" value="1"/>
</dbReference>
<dbReference type="AlphaFoldDB" id="A0A4R6FE78"/>
<dbReference type="Gene3D" id="3.20.20.140">
    <property type="entry name" value="Metal-dependent hydrolases"/>
    <property type="match status" value="1"/>
</dbReference>
<dbReference type="InterPro" id="IPR052350">
    <property type="entry name" value="Metallo-dep_Lactonases"/>
</dbReference>
<sequence length="278" mass="30930">MTIIDSHLHFWSLATPGHEWPTPDEPRLYRDMGPDDLRAAAGDTPLAGAVLVQSQPTDTDTDWMLALAAGEPLVQAVVGWVDLAHPEAPERIAALARHPKLRSLRPMLQSIDDTEWLLRDELRPAIAAMEANGLRLDALVQPRHLPMLSRFVARWPDLAVVIDHAAKPDAAQGAIDPWRDHIAQLAGQGAFCKLSGLRTEQTPDQAADELAPYIDHLLASFGDRLMWGSDWPVLTRFGESYTRWLADAQRLARATGTERERLFSGCARDFYGLPEDDR</sequence>
<proteinExistence type="inferred from homology"/>
<comment type="caution">
    <text evidence="3">The sequence shown here is derived from an EMBL/GenBank/DDBJ whole genome shotgun (WGS) entry which is preliminary data.</text>
</comment>
<dbReference type="Proteomes" id="UP000295493">
    <property type="component" value="Unassembled WGS sequence"/>
</dbReference>
<dbReference type="SUPFAM" id="SSF51556">
    <property type="entry name" value="Metallo-dependent hydrolases"/>
    <property type="match status" value="1"/>
</dbReference>
<name>A0A4R6FE78_9SPHN</name>
<protein>
    <submittedName>
        <fullName evidence="3">L-fuconolactonase</fullName>
    </submittedName>
</protein>
<keyword evidence="4" id="KW-1185">Reference proteome</keyword>